<dbReference type="Proteomes" id="UP000598467">
    <property type="component" value="Unassembled WGS sequence"/>
</dbReference>
<dbReference type="SUPFAM" id="SSF52402">
    <property type="entry name" value="Adenine nucleotide alpha hydrolases-like"/>
    <property type="match status" value="1"/>
</dbReference>
<dbReference type="Gene3D" id="3.40.50.620">
    <property type="entry name" value="HUPs"/>
    <property type="match status" value="1"/>
</dbReference>
<dbReference type="PANTHER" id="PTHR46268:SF6">
    <property type="entry name" value="UNIVERSAL STRESS PROTEIN UP12"/>
    <property type="match status" value="1"/>
</dbReference>
<dbReference type="AlphaFoldDB" id="A0A926P4V3"/>
<dbReference type="InterPro" id="IPR006015">
    <property type="entry name" value="Universal_stress_UspA"/>
</dbReference>
<reference evidence="3" key="1">
    <citation type="submission" date="2020-05" db="EMBL/GenBank/DDBJ databases">
        <title>Identification of trans-AT polyketide cluster in two marine bacteria, producers of a novel glutaramide-containing polyketide sesbanimide D and analogs.</title>
        <authorList>
            <person name="Kacar D."/>
            <person name="Rodriguez P."/>
            <person name="Canedo L."/>
            <person name="Gonzalez E."/>
            <person name="Galan B."/>
            <person name="De La Calle F."/>
            <person name="Garcia J.L."/>
        </authorList>
    </citation>
    <scope>NUCLEOTIDE SEQUENCE</scope>
    <source>
        <strain evidence="3">PHM038</strain>
    </source>
</reference>
<comment type="caution">
    <text evidence="3">The sequence shown here is derived from an EMBL/GenBank/DDBJ whole genome shotgun (WGS) entry which is preliminary data.</text>
</comment>
<evidence type="ECO:0000259" key="2">
    <source>
        <dbReference type="Pfam" id="PF00582"/>
    </source>
</evidence>
<gene>
    <name evidence="3" type="ORF">HK439_25285</name>
</gene>
<protein>
    <submittedName>
        <fullName evidence="3">Universal stress protein</fullName>
    </submittedName>
</protein>
<dbReference type="EMBL" id="JABFCZ010000044">
    <property type="protein sequence ID" value="MBD1549583.1"/>
    <property type="molecule type" value="Genomic_DNA"/>
</dbReference>
<sequence length="174" mass="18428">MLKRIVIATDGSEHAKKAVAFGSDIASKYGAEVVLVHVLLRDHLSDAMRELAEVEYHADAGAFSKAVSEIPDARFPLAQVLPKDAVSPGQALEAVAGFVLKEAEEIAREHGATNVSRRTEDGNPAARILEVAEAVNADMIVTGARGLSDLKALMVGSVSHRLSNTAPMTCVCVR</sequence>
<evidence type="ECO:0000256" key="1">
    <source>
        <dbReference type="ARBA" id="ARBA00008791"/>
    </source>
</evidence>
<accession>A0A926P4V3</accession>
<evidence type="ECO:0000313" key="3">
    <source>
        <dbReference type="EMBL" id="MBD1549583.1"/>
    </source>
</evidence>
<feature type="domain" description="UspA" evidence="2">
    <location>
        <begin position="1"/>
        <end position="174"/>
    </location>
</feature>
<dbReference type="InterPro" id="IPR006016">
    <property type="entry name" value="UspA"/>
</dbReference>
<comment type="similarity">
    <text evidence="1">Belongs to the universal stress protein A family.</text>
</comment>
<dbReference type="CDD" id="cd00293">
    <property type="entry name" value="USP-like"/>
    <property type="match status" value="1"/>
</dbReference>
<proteinExistence type="inferred from homology"/>
<organism evidence="3 4">
    <name type="scientific">Roseibium aggregatum</name>
    <dbReference type="NCBI Taxonomy" id="187304"/>
    <lineage>
        <taxon>Bacteria</taxon>
        <taxon>Pseudomonadati</taxon>
        <taxon>Pseudomonadota</taxon>
        <taxon>Alphaproteobacteria</taxon>
        <taxon>Hyphomicrobiales</taxon>
        <taxon>Stappiaceae</taxon>
        <taxon>Roseibium</taxon>
    </lineage>
</organism>
<dbReference type="Pfam" id="PF00582">
    <property type="entry name" value="Usp"/>
    <property type="match status" value="1"/>
</dbReference>
<dbReference type="InterPro" id="IPR014729">
    <property type="entry name" value="Rossmann-like_a/b/a_fold"/>
</dbReference>
<dbReference type="RefSeq" id="WP_190294274.1">
    <property type="nucleotide sequence ID" value="NZ_JABFCZ010000044.1"/>
</dbReference>
<evidence type="ECO:0000313" key="4">
    <source>
        <dbReference type="Proteomes" id="UP000598467"/>
    </source>
</evidence>
<dbReference type="PANTHER" id="PTHR46268">
    <property type="entry name" value="STRESS RESPONSE PROTEIN NHAX"/>
    <property type="match status" value="1"/>
</dbReference>
<dbReference type="PRINTS" id="PR01438">
    <property type="entry name" value="UNVRSLSTRESS"/>
</dbReference>
<name>A0A926P4V3_9HYPH</name>